<feature type="region of interest" description="Disordered" evidence="1">
    <location>
        <begin position="1"/>
        <end position="23"/>
    </location>
</feature>
<gene>
    <name evidence="2" type="ORF">E4099_28080</name>
</gene>
<evidence type="ECO:0000313" key="3">
    <source>
        <dbReference type="Proteomes" id="UP000297948"/>
    </source>
</evidence>
<dbReference type="AlphaFoldDB" id="A0A4Z0G6W9"/>
<dbReference type="Proteomes" id="UP000297948">
    <property type="component" value="Unassembled WGS sequence"/>
</dbReference>
<evidence type="ECO:0000313" key="2">
    <source>
        <dbReference type="EMBL" id="TGA91853.1"/>
    </source>
</evidence>
<dbReference type="Pfam" id="PF05331">
    <property type="entry name" value="DUF742"/>
    <property type="match status" value="1"/>
</dbReference>
<evidence type="ECO:0000256" key="1">
    <source>
        <dbReference type="SAM" id="MobiDB-lite"/>
    </source>
</evidence>
<proteinExistence type="predicted"/>
<dbReference type="EMBL" id="SRID01000415">
    <property type="protein sequence ID" value="TGA91853.1"/>
    <property type="molecule type" value="Genomic_DNA"/>
</dbReference>
<sequence length="130" mass="13841">MSGEPADGGTDRIGRRGGQWEGGPERLYVVSAGRGARAARPELDLVTLIVARGEPGPDCRPEQAAILHMCDYPLSVAEVSAYLRLPFSTVTVILAELLDSGRIEARAPLPAATLPDIEILEAVMHGLQNL</sequence>
<dbReference type="PANTHER" id="PTHR36221">
    <property type="entry name" value="DUF742 DOMAIN-CONTAINING PROTEIN"/>
    <property type="match status" value="1"/>
</dbReference>
<reference evidence="2 3" key="1">
    <citation type="submission" date="2019-03" db="EMBL/GenBank/DDBJ databases">
        <authorList>
            <person name="Gonzalez-Pimentel J.L."/>
        </authorList>
    </citation>
    <scope>NUCLEOTIDE SEQUENCE [LARGE SCALE GENOMIC DNA]</scope>
    <source>
        <strain evidence="2 3">JCM 31289</strain>
    </source>
</reference>
<dbReference type="OrthoDB" id="3390328at2"/>
<keyword evidence="3" id="KW-1185">Reference proteome</keyword>
<dbReference type="RefSeq" id="WP_135341934.1">
    <property type="nucleotide sequence ID" value="NZ_JBHLTX010000051.1"/>
</dbReference>
<protein>
    <submittedName>
        <fullName evidence="2">DUF742 domain-containing protein</fullName>
    </submittedName>
</protein>
<dbReference type="InterPro" id="IPR007995">
    <property type="entry name" value="DUF742"/>
</dbReference>
<comment type="caution">
    <text evidence="2">The sequence shown here is derived from an EMBL/GenBank/DDBJ whole genome shotgun (WGS) entry which is preliminary data.</text>
</comment>
<name>A0A4Z0G6W9_9ACTN</name>
<dbReference type="PANTHER" id="PTHR36221:SF1">
    <property type="entry name" value="DUF742 DOMAIN-CONTAINING PROTEIN"/>
    <property type="match status" value="1"/>
</dbReference>
<accession>A0A4Z0G6W9</accession>
<organism evidence="2 3">
    <name type="scientific">Streptomyces palmae</name>
    <dbReference type="NCBI Taxonomy" id="1701085"/>
    <lineage>
        <taxon>Bacteria</taxon>
        <taxon>Bacillati</taxon>
        <taxon>Actinomycetota</taxon>
        <taxon>Actinomycetes</taxon>
        <taxon>Kitasatosporales</taxon>
        <taxon>Streptomycetaceae</taxon>
        <taxon>Streptomyces</taxon>
    </lineage>
</organism>